<keyword evidence="1" id="KW-0812">Transmembrane</keyword>
<dbReference type="OrthoDB" id="5427350at2759"/>
<dbReference type="InterPro" id="IPR053143">
    <property type="entry name" value="Arylsulfate_ST"/>
</dbReference>
<keyword evidence="4" id="KW-1185">Reference proteome</keyword>
<gene>
    <name evidence="3" type="ORF">BDY17DRAFT_332338</name>
</gene>
<protein>
    <submittedName>
        <fullName evidence="3">ASST-domain-containing protein</fullName>
    </submittedName>
</protein>
<dbReference type="Pfam" id="PF14269">
    <property type="entry name" value="Arylsulfotran_2"/>
    <property type="match status" value="1"/>
</dbReference>
<dbReference type="PANTHER" id="PTHR35340">
    <property type="entry name" value="PQQ ENZYME REPEAT PROTEIN-RELATED"/>
    <property type="match status" value="1"/>
</dbReference>
<evidence type="ECO:0000256" key="2">
    <source>
        <dbReference type="SAM" id="SignalP"/>
    </source>
</evidence>
<proteinExistence type="predicted"/>
<dbReference type="PANTHER" id="PTHR35340:SF8">
    <property type="entry name" value="ASST-DOMAIN-CONTAINING PROTEIN"/>
    <property type="match status" value="1"/>
</dbReference>
<reference evidence="3" key="1">
    <citation type="journal article" date="2020" name="Stud. Mycol.">
        <title>101 Dothideomycetes genomes: a test case for predicting lifestyles and emergence of pathogens.</title>
        <authorList>
            <person name="Haridas S."/>
            <person name="Albert R."/>
            <person name="Binder M."/>
            <person name="Bloem J."/>
            <person name="Labutti K."/>
            <person name="Salamov A."/>
            <person name="Andreopoulos B."/>
            <person name="Baker S."/>
            <person name="Barry K."/>
            <person name="Bills G."/>
            <person name="Bluhm B."/>
            <person name="Cannon C."/>
            <person name="Castanera R."/>
            <person name="Culley D."/>
            <person name="Daum C."/>
            <person name="Ezra D."/>
            <person name="Gonzalez J."/>
            <person name="Henrissat B."/>
            <person name="Kuo A."/>
            <person name="Liang C."/>
            <person name="Lipzen A."/>
            <person name="Lutzoni F."/>
            <person name="Magnuson J."/>
            <person name="Mondo S."/>
            <person name="Nolan M."/>
            <person name="Ohm R."/>
            <person name="Pangilinan J."/>
            <person name="Park H.-J."/>
            <person name="Ramirez L."/>
            <person name="Alfaro M."/>
            <person name="Sun H."/>
            <person name="Tritt A."/>
            <person name="Yoshinaga Y."/>
            <person name="Zwiers L.-H."/>
            <person name="Turgeon B."/>
            <person name="Goodwin S."/>
            <person name="Spatafora J."/>
            <person name="Crous P."/>
            <person name="Grigoriev I."/>
        </authorList>
    </citation>
    <scope>NUCLEOTIDE SEQUENCE</scope>
    <source>
        <strain evidence="3">CBS 113389</strain>
    </source>
</reference>
<dbReference type="InterPro" id="IPR039535">
    <property type="entry name" value="ASST-like"/>
</dbReference>
<name>A0A6A6PXJ0_9PEZI</name>
<dbReference type="GeneID" id="54478896"/>
<feature type="chain" id="PRO_5025460828" evidence="2">
    <location>
        <begin position="23"/>
        <end position="587"/>
    </location>
</feature>
<evidence type="ECO:0000256" key="1">
    <source>
        <dbReference type="SAM" id="Phobius"/>
    </source>
</evidence>
<feature type="transmembrane region" description="Helical" evidence="1">
    <location>
        <begin position="544"/>
        <end position="565"/>
    </location>
</feature>
<dbReference type="Proteomes" id="UP000799767">
    <property type="component" value="Unassembled WGS sequence"/>
</dbReference>
<feature type="signal peptide" evidence="2">
    <location>
        <begin position="1"/>
        <end position="22"/>
    </location>
</feature>
<sequence>MLATLLPPIATVLLASAAVTSADLSDYEFAQWQHRSDDSDLFTFVTRPDLKPPKLNVALNKKEWTAPGYLFVAPYDCLECSHVPTTSYTTHQIGPHIYTQEGELVWSGTELFQGTKVFDFKPVMINGEHHLSLVAPTDAEWQPFPDGFAMVLNASYQPTFSLTTEDLGQAINLHEFHVLDDGQTALLGMTSHRDRRESDEVHWRGPILDCSFTEIDLRTRKPSFEWTASDHVPFTESSNPSPSAGLPAASWDWFQLNSIDKDKSGSYLVSARATNTIYYVSPDGSILWRLGGFNSSFQQDFNFSRQHHARIRDQNDVNMIVSFFDNAADDTGSWAPTSESSSLKVVGLDLENMVATLYHTHERPDGGLTKTHGNVQFLPNGGVFAGWGENAYMTEYVNRGGQKLYEASFASKRFTNYRAYKMEFVAQPLTKPTTKAFVTTNARGQLRTTIYVSWNGATEVATWRFHAHSTNKRGKRELGRVAKTGFETRFIAMEYHPIIFAEALDSSGASLANSSLEITEIPPGFHSADSPTYFDLERRHRRDFATRTVVAFIAGLAVATIWGRFRLGKMHVNWKEGSGRWAAKQKK</sequence>
<organism evidence="3 4">
    <name type="scientific">Neohortaea acidophila</name>
    <dbReference type="NCBI Taxonomy" id="245834"/>
    <lineage>
        <taxon>Eukaryota</taxon>
        <taxon>Fungi</taxon>
        <taxon>Dikarya</taxon>
        <taxon>Ascomycota</taxon>
        <taxon>Pezizomycotina</taxon>
        <taxon>Dothideomycetes</taxon>
        <taxon>Dothideomycetidae</taxon>
        <taxon>Mycosphaerellales</taxon>
        <taxon>Teratosphaeriaceae</taxon>
        <taxon>Neohortaea</taxon>
    </lineage>
</organism>
<evidence type="ECO:0000313" key="3">
    <source>
        <dbReference type="EMBL" id="KAF2484888.1"/>
    </source>
</evidence>
<accession>A0A6A6PXJ0</accession>
<evidence type="ECO:0000313" key="4">
    <source>
        <dbReference type="Proteomes" id="UP000799767"/>
    </source>
</evidence>
<keyword evidence="1" id="KW-1133">Transmembrane helix</keyword>
<dbReference type="AlphaFoldDB" id="A0A6A6PXJ0"/>
<keyword evidence="1" id="KW-0472">Membrane</keyword>
<dbReference type="RefSeq" id="XP_033591457.1">
    <property type="nucleotide sequence ID" value="XM_033737894.1"/>
</dbReference>
<keyword evidence="2" id="KW-0732">Signal</keyword>
<dbReference type="EMBL" id="MU001633">
    <property type="protein sequence ID" value="KAF2484888.1"/>
    <property type="molecule type" value="Genomic_DNA"/>
</dbReference>